<dbReference type="Pfam" id="PF20147">
    <property type="entry name" value="Crinkler"/>
    <property type="match status" value="1"/>
</dbReference>
<dbReference type="GO" id="GO:0005576">
    <property type="term" value="C:extracellular region"/>
    <property type="evidence" value="ECO:0007669"/>
    <property type="project" value="UniProtKB-SubCell"/>
</dbReference>
<dbReference type="GO" id="GO:0043657">
    <property type="term" value="C:host cell"/>
    <property type="evidence" value="ECO:0007669"/>
    <property type="project" value="UniProtKB-SubCell"/>
</dbReference>
<reference evidence="5" key="1">
    <citation type="submission" date="2023-08" db="EMBL/GenBank/DDBJ databases">
        <title>Reference Genome Resource for the Citrus Pathogen Phytophthora citrophthora.</title>
        <authorList>
            <person name="Moller H."/>
            <person name="Coetzee B."/>
            <person name="Rose L.J."/>
            <person name="Van Niekerk J.M."/>
        </authorList>
    </citation>
    <scope>NUCLEOTIDE SEQUENCE</scope>
    <source>
        <strain evidence="5">STE-U-9442</strain>
    </source>
</reference>
<keyword evidence="3" id="KW-0964">Secreted</keyword>
<protein>
    <recommendedName>
        <fullName evidence="4">Crinkler effector protein N-terminal domain-containing protein</fullName>
    </recommendedName>
</protein>
<proteinExistence type="predicted"/>
<keyword evidence="6" id="KW-1185">Reference proteome</keyword>
<dbReference type="AlphaFoldDB" id="A0AAD9GGL8"/>
<organism evidence="5 6">
    <name type="scientific">Phytophthora citrophthora</name>
    <dbReference type="NCBI Taxonomy" id="4793"/>
    <lineage>
        <taxon>Eukaryota</taxon>
        <taxon>Sar</taxon>
        <taxon>Stramenopiles</taxon>
        <taxon>Oomycota</taxon>
        <taxon>Peronosporomycetes</taxon>
        <taxon>Peronosporales</taxon>
        <taxon>Peronosporaceae</taxon>
        <taxon>Phytophthora</taxon>
    </lineage>
</organism>
<evidence type="ECO:0000256" key="2">
    <source>
        <dbReference type="ARBA" id="ARBA00004613"/>
    </source>
</evidence>
<evidence type="ECO:0000259" key="4">
    <source>
        <dbReference type="Pfam" id="PF20147"/>
    </source>
</evidence>
<evidence type="ECO:0000313" key="6">
    <source>
        <dbReference type="Proteomes" id="UP001259832"/>
    </source>
</evidence>
<sequence>MLQENNLSSVRLKNPPAGGKLVKLFCAIVGEAGSAFSVRVDESDSVDDLKKAIADDQKYDFAASKLQLSLAKKGAGWLPSAELGAIRKGEDVPGFESVSLVDTEKVAYSTFSIGDVLKTNGMSPPQTQQIHVLVKGEDLPAPFPQWDSAPGQFPPLVFADEDPVISIPAAYAENSGLPAREDGLVLYLRNGV</sequence>
<comment type="subcellular location">
    <subcellularLocation>
        <location evidence="1">Host cell</location>
    </subcellularLocation>
    <subcellularLocation>
        <location evidence="2">Secreted</location>
    </subcellularLocation>
</comment>
<evidence type="ECO:0000313" key="5">
    <source>
        <dbReference type="EMBL" id="KAK1938144.1"/>
    </source>
</evidence>
<gene>
    <name evidence="5" type="ORF">P3T76_009294</name>
</gene>
<evidence type="ECO:0000256" key="1">
    <source>
        <dbReference type="ARBA" id="ARBA00004340"/>
    </source>
</evidence>
<comment type="caution">
    <text evidence="5">The sequence shown here is derived from an EMBL/GenBank/DDBJ whole genome shotgun (WGS) entry which is preliminary data.</text>
</comment>
<name>A0AAD9GGL8_9STRA</name>
<dbReference type="EMBL" id="JASMQC010000018">
    <property type="protein sequence ID" value="KAK1938144.1"/>
    <property type="molecule type" value="Genomic_DNA"/>
</dbReference>
<accession>A0AAD9GGL8</accession>
<evidence type="ECO:0000256" key="3">
    <source>
        <dbReference type="ARBA" id="ARBA00022525"/>
    </source>
</evidence>
<dbReference type="Proteomes" id="UP001259832">
    <property type="component" value="Unassembled WGS sequence"/>
</dbReference>
<feature type="domain" description="Crinkler effector protein N-terminal" evidence="4">
    <location>
        <begin position="22"/>
        <end position="135"/>
    </location>
</feature>
<dbReference type="InterPro" id="IPR045379">
    <property type="entry name" value="Crinkler_N"/>
</dbReference>